<gene>
    <name evidence="2" type="ORF">DASC09_049930</name>
</gene>
<dbReference type="GO" id="GO:0033617">
    <property type="term" value="P:mitochondrial respiratory chain complex IV assembly"/>
    <property type="evidence" value="ECO:0007669"/>
    <property type="project" value="InterPro"/>
</dbReference>
<dbReference type="Pfam" id="PF08695">
    <property type="entry name" value="Coa1"/>
    <property type="match status" value="1"/>
</dbReference>
<dbReference type="PANTHER" id="PTHR28523">
    <property type="entry name" value="CYTOCHROME C OXIDASE ASSEMBLY FACTOR 1"/>
    <property type="match status" value="1"/>
</dbReference>
<proteinExistence type="predicted"/>
<keyword evidence="3" id="KW-1185">Reference proteome</keyword>
<reference evidence="2 3" key="1">
    <citation type="journal article" date="2023" name="Elife">
        <title>Identification of key yeast species and microbe-microbe interactions impacting larval growth of Drosophila in the wild.</title>
        <authorList>
            <person name="Mure A."/>
            <person name="Sugiura Y."/>
            <person name="Maeda R."/>
            <person name="Honda K."/>
            <person name="Sakurai N."/>
            <person name="Takahashi Y."/>
            <person name="Watada M."/>
            <person name="Katoh T."/>
            <person name="Gotoh A."/>
            <person name="Gotoh Y."/>
            <person name="Taniguchi I."/>
            <person name="Nakamura K."/>
            <person name="Hayashi T."/>
            <person name="Katayama T."/>
            <person name="Uemura T."/>
            <person name="Hattori Y."/>
        </authorList>
    </citation>
    <scope>NUCLEOTIDE SEQUENCE [LARGE SCALE GENOMIC DNA]</scope>
    <source>
        <strain evidence="2 3">SC-9</strain>
    </source>
</reference>
<sequence length="209" mass="23285">MLRSILKSPLVRSSPMARGGVAAAFRAPITATTKALTAPPARWQSTAAPVTQNIFREDHQQKQVKKPMTVNTELPDPLAEKRKVRLQFCCFVICVTVGFFMIVNYEKFSSPIIGSTMHFLRRSDKVKEVLGKNIDFTSAFPWISGEFNQVKGKIDISFKIKGDNGKIGVVKLVANRPNKSVPLTIDEWSVTVDDVKYDLIDDDSAELVN</sequence>
<name>A0AAV5QRY3_9ASCO</name>
<accession>A0AAV5QRY3</accession>
<dbReference type="InterPro" id="IPR014807">
    <property type="entry name" value="Coa1"/>
</dbReference>
<dbReference type="GO" id="GO:0005743">
    <property type="term" value="C:mitochondrial inner membrane"/>
    <property type="evidence" value="ECO:0007669"/>
    <property type="project" value="TreeGrafter"/>
</dbReference>
<organism evidence="2 3">
    <name type="scientific">Saccharomycopsis crataegensis</name>
    <dbReference type="NCBI Taxonomy" id="43959"/>
    <lineage>
        <taxon>Eukaryota</taxon>
        <taxon>Fungi</taxon>
        <taxon>Dikarya</taxon>
        <taxon>Ascomycota</taxon>
        <taxon>Saccharomycotina</taxon>
        <taxon>Saccharomycetes</taxon>
        <taxon>Saccharomycopsidaceae</taxon>
        <taxon>Saccharomycopsis</taxon>
    </lineage>
</organism>
<feature type="transmembrane region" description="Helical" evidence="1">
    <location>
        <begin position="86"/>
        <end position="105"/>
    </location>
</feature>
<evidence type="ECO:0000256" key="1">
    <source>
        <dbReference type="SAM" id="Phobius"/>
    </source>
</evidence>
<dbReference type="AlphaFoldDB" id="A0AAV5QRY3"/>
<dbReference type="PANTHER" id="PTHR28523:SF1">
    <property type="entry name" value="CYTOCHROME C OXIDASE ASSEMBLY FACTOR 1"/>
    <property type="match status" value="1"/>
</dbReference>
<dbReference type="Proteomes" id="UP001360560">
    <property type="component" value="Unassembled WGS sequence"/>
</dbReference>
<dbReference type="EMBL" id="BTFZ01000012">
    <property type="protein sequence ID" value="GMM37668.1"/>
    <property type="molecule type" value="Genomic_DNA"/>
</dbReference>
<evidence type="ECO:0000313" key="3">
    <source>
        <dbReference type="Proteomes" id="UP001360560"/>
    </source>
</evidence>
<comment type="caution">
    <text evidence="2">The sequence shown here is derived from an EMBL/GenBank/DDBJ whole genome shotgun (WGS) entry which is preliminary data.</text>
</comment>
<protein>
    <submittedName>
        <fullName evidence="2">Coa1 protein</fullName>
    </submittedName>
</protein>
<evidence type="ECO:0000313" key="2">
    <source>
        <dbReference type="EMBL" id="GMM37668.1"/>
    </source>
</evidence>
<dbReference type="GeneID" id="90075643"/>
<keyword evidence="1" id="KW-0472">Membrane</keyword>
<dbReference type="RefSeq" id="XP_064854664.1">
    <property type="nucleotide sequence ID" value="XM_064998592.1"/>
</dbReference>
<dbReference type="InterPro" id="IPR042432">
    <property type="entry name" value="Coa1_fungi"/>
</dbReference>
<keyword evidence="1" id="KW-0812">Transmembrane</keyword>
<keyword evidence="1" id="KW-1133">Transmembrane helix</keyword>